<protein>
    <submittedName>
        <fullName evidence="4">SAM-dependent methyltransferase</fullName>
    </submittedName>
</protein>
<dbReference type="EMBL" id="NRRL01000015">
    <property type="protein sequence ID" value="MBK1667983.1"/>
    <property type="molecule type" value="Genomic_DNA"/>
</dbReference>
<dbReference type="InterPro" id="IPR029063">
    <property type="entry name" value="SAM-dependent_MTases_sf"/>
</dbReference>
<dbReference type="InterPro" id="IPR050602">
    <property type="entry name" value="Malonyl-ACP_OMT"/>
</dbReference>
<evidence type="ECO:0000313" key="5">
    <source>
        <dbReference type="Proteomes" id="UP001296873"/>
    </source>
</evidence>
<dbReference type="Pfam" id="PF08241">
    <property type="entry name" value="Methyltransf_11"/>
    <property type="match status" value="1"/>
</dbReference>
<organism evidence="4 5">
    <name type="scientific">Rhodovibrio sodomensis</name>
    <dbReference type="NCBI Taxonomy" id="1088"/>
    <lineage>
        <taxon>Bacteria</taxon>
        <taxon>Pseudomonadati</taxon>
        <taxon>Pseudomonadota</taxon>
        <taxon>Alphaproteobacteria</taxon>
        <taxon>Rhodospirillales</taxon>
        <taxon>Rhodovibrionaceae</taxon>
        <taxon>Rhodovibrio</taxon>
    </lineage>
</organism>
<keyword evidence="1 4" id="KW-0489">Methyltransferase</keyword>
<dbReference type="RefSeq" id="WP_200340151.1">
    <property type="nucleotide sequence ID" value="NZ_NRRL01000015.1"/>
</dbReference>
<dbReference type="GO" id="GO:0032259">
    <property type="term" value="P:methylation"/>
    <property type="evidence" value="ECO:0007669"/>
    <property type="project" value="UniProtKB-KW"/>
</dbReference>
<gene>
    <name evidence="4" type="ORF">CKO28_08030</name>
</gene>
<dbReference type="GO" id="GO:0008168">
    <property type="term" value="F:methyltransferase activity"/>
    <property type="evidence" value="ECO:0007669"/>
    <property type="project" value="UniProtKB-KW"/>
</dbReference>
<dbReference type="PANTHER" id="PTHR13090:SF1">
    <property type="entry name" value="ARGININE-HYDROXYLASE NDUFAF5, MITOCHONDRIAL"/>
    <property type="match status" value="1"/>
</dbReference>
<accession>A0ABS1DEL1</accession>
<dbReference type="SUPFAM" id="SSF53335">
    <property type="entry name" value="S-adenosyl-L-methionine-dependent methyltransferases"/>
    <property type="match status" value="1"/>
</dbReference>
<dbReference type="PANTHER" id="PTHR13090">
    <property type="entry name" value="ARGININE-HYDROXYLASE NDUFAF5, MITOCHONDRIAL"/>
    <property type="match status" value="1"/>
</dbReference>
<sequence length="316" mass="34635">MTDQPHTVFDRATVRRHRDRAARTFARYEFLTAEVADRLADRLDDVRRAFPCALDLGARDGTLARTLQGRGGIETLVESELSGAMANAARRRDRAEGAVAGLHRPRVIADEEVLPFADKTFDLVLSNVSLHWANDLPGALLQINHALKPDGLFLATLFGGATLYELRTCLMQAEEEIEGGAGPRVSPFAQNQDGAELLQRAGFALPVTDIDTLSVTYPDALKLMDDLRGMGESNAVRERRKAWTRRETLVHAAQLYEEQFGNADGTVPATFEVIYLTAWRPDASQPLPLRPGEAHNSLAEALGTDEVPTGIKARPG</sequence>
<evidence type="ECO:0000313" key="4">
    <source>
        <dbReference type="EMBL" id="MBK1667983.1"/>
    </source>
</evidence>
<dbReference type="CDD" id="cd02440">
    <property type="entry name" value="AdoMet_MTases"/>
    <property type="match status" value="1"/>
</dbReference>
<keyword evidence="5" id="KW-1185">Reference proteome</keyword>
<dbReference type="InterPro" id="IPR013216">
    <property type="entry name" value="Methyltransf_11"/>
</dbReference>
<proteinExistence type="predicted"/>
<name>A0ABS1DEL1_9PROT</name>
<reference evidence="4 5" key="1">
    <citation type="journal article" date="2020" name="Microorganisms">
        <title>Osmotic Adaptation and Compatible Solute Biosynthesis of Phototrophic Bacteria as Revealed from Genome Analyses.</title>
        <authorList>
            <person name="Imhoff J.F."/>
            <person name="Rahn T."/>
            <person name="Kunzel S."/>
            <person name="Keller A."/>
            <person name="Neulinger S.C."/>
        </authorList>
    </citation>
    <scope>NUCLEOTIDE SEQUENCE [LARGE SCALE GENOMIC DNA]</scope>
    <source>
        <strain evidence="4 5">DSM 9895</strain>
    </source>
</reference>
<dbReference type="Gene3D" id="3.40.50.150">
    <property type="entry name" value="Vaccinia Virus protein VP39"/>
    <property type="match status" value="1"/>
</dbReference>
<evidence type="ECO:0000256" key="1">
    <source>
        <dbReference type="ARBA" id="ARBA00022603"/>
    </source>
</evidence>
<dbReference type="Proteomes" id="UP001296873">
    <property type="component" value="Unassembled WGS sequence"/>
</dbReference>
<keyword evidence="2" id="KW-0808">Transferase</keyword>
<feature type="domain" description="Methyltransferase type 11" evidence="3">
    <location>
        <begin position="54"/>
        <end position="154"/>
    </location>
</feature>
<comment type="caution">
    <text evidence="4">The sequence shown here is derived from an EMBL/GenBank/DDBJ whole genome shotgun (WGS) entry which is preliminary data.</text>
</comment>
<evidence type="ECO:0000259" key="3">
    <source>
        <dbReference type="Pfam" id="PF08241"/>
    </source>
</evidence>
<evidence type="ECO:0000256" key="2">
    <source>
        <dbReference type="ARBA" id="ARBA00022679"/>
    </source>
</evidence>